<dbReference type="InterPro" id="IPR004868">
    <property type="entry name" value="DNA-dir_DNA_pol_B_mt/vir"/>
</dbReference>
<keyword evidence="12" id="KW-1185">Reference proteome</keyword>
<dbReference type="InterPro" id="IPR043502">
    <property type="entry name" value="DNA/RNA_pol_sf"/>
</dbReference>
<feature type="domain" description="DNA-directed DNA polymerase family B mitochondria/virus" evidence="10">
    <location>
        <begin position="382"/>
        <end position="843"/>
    </location>
</feature>
<name>G0PH88_CAEBE</name>
<evidence type="ECO:0000256" key="9">
    <source>
        <dbReference type="SAM" id="MobiDB-lite"/>
    </source>
</evidence>
<keyword evidence="5" id="KW-0235">DNA replication</keyword>
<sequence>MDSSSDRKRIFKRSYSDVVSGNTPSSSSSAVSRFAPQEELFKNYYPSNVASSSSPPSHSFASSLSKRWRLNTLSSPISFSFDAPTDARVFDFNPPVEIGLPEKEPTSRKRSRVEDDEVKIPAAKRSCPSKPRRNSHPPSYLRHLVERRRRQYGGGPEIRQFKKKDHFPTDEEKEFFFKHVELSKDLRLKRQNAVYSSLEPMRMRFVNLDQATPGDVLYIHAANLIDIFIRMMIQKAGGSLKDTQFWLQLHHEGYHEEKGFYITHKTYESVDGGVIINQISTHMQSNKNIALDESFTLAMDVFKARGNFVKGGFRGTAKKRLSGRGPRKSESIKNGLLEPAEEEEVDSEDEEDFDVEKEYQVEERHTPLARFGQFLLKDPRANNCYIIAHNGGGYDHPLLLGEIDRQGGIKAKEPKVILNGLKIISVDYRFEKQRLFFRDSALFLPMRLARMPAAFGLEGEAKGMFPYLFNHPDNYDKKLPTLPSKEYYSAKYMVPEVRAEFDKWYEESYNNGFELHEEMLKYCESDVRILTLTLIKFIKMCSELFNGWNPIVHGTTLASFSMFVMKAEYIQNGDIGYIPENGYGHDNNSMLALKYIQWLEKEEPGLRLQYMLRGGEHQIVANGHIYKVDAYNKNTREAYEIHGCLWHGCPKCQPIRDKWCKNKYTRRLNPREGVFGGRTQVFRSITEADEETHIDYYDVVSMYPYLNAGGAAYPRGNPEVITGSHLPPANMPLQYRGIVFCDCLPAKDAEIGYLPMRSNQKLMFPLCRSCAEDPNVWGRCTHYKVSERYLTGVWTTDELNKAVSRGYKVLKYHEIWNWPKTEWIEGGFFAKYIKPLLAIKYQSSGWPRPDMGEDEKKKYVAEINEKDWVHVEVAWMQNTAAMMTLSHIFLISSCDFFPPIPLRNEPHLCE</sequence>
<dbReference type="AlphaFoldDB" id="G0PH88"/>
<organism evidence="12">
    <name type="scientific">Caenorhabditis brenneri</name>
    <name type="common">Nematode worm</name>
    <dbReference type="NCBI Taxonomy" id="135651"/>
    <lineage>
        <taxon>Eukaryota</taxon>
        <taxon>Metazoa</taxon>
        <taxon>Ecdysozoa</taxon>
        <taxon>Nematoda</taxon>
        <taxon>Chromadorea</taxon>
        <taxon>Rhabditida</taxon>
        <taxon>Rhabditina</taxon>
        <taxon>Rhabditomorpha</taxon>
        <taxon>Rhabditoidea</taxon>
        <taxon>Rhabditidae</taxon>
        <taxon>Peloderinae</taxon>
        <taxon>Caenorhabditis</taxon>
    </lineage>
</organism>
<evidence type="ECO:0000256" key="5">
    <source>
        <dbReference type="ARBA" id="ARBA00022705"/>
    </source>
</evidence>
<keyword evidence="3" id="KW-0808">Transferase</keyword>
<dbReference type="eggNOG" id="ENOG502QQ9V">
    <property type="taxonomic scope" value="Eukaryota"/>
</dbReference>
<dbReference type="Pfam" id="PF03175">
    <property type="entry name" value="DNA_pol_B_2"/>
    <property type="match status" value="1"/>
</dbReference>
<gene>
    <name evidence="11" type="ORF">CAEBREN_06213</name>
</gene>
<dbReference type="GO" id="GO:0006260">
    <property type="term" value="P:DNA replication"/>
    <property type="evidence" value="ECO:0007669"/>
    <property type="project" value="UniProtKB-KW"/>
</dbReference>
<dbReference type="SUPFAM" id="SSF56672">
    <property type="entry name" value="DNA/RNA polymerases"/>
    <property type="match status" value="1"/>
</dbReference>
<dbReference type="Gene3D" id="3.30.420.10">
    <property type="entry name" value="Ribonuclease H-like superfamily/Ribonuclease H"/>
    <property type="match status" value="1"/>
</dbReference>
<dbReference type="HOGENOM" id="CLU_014773_0_0_1"/>
<evidence type="ECO:0000259" key="10">
    <source>
        <dbReference type="Pfam" id="PF03175"/>
    </source>
</evidence>
<dbReference type="PANTHER" id="PTHR33568">
    <property type="entry name" value="DNA POLYMERASE"/>
    <property type="match status" value="1"/>
</dbReference>
<keyword evidence="6" id="KW-0239">DNA-directed DNA polymerase</keyword>
<comment type="similarity">
    <text evidence="1">Belongs to the DNA polymerase type-B family.</text>
</comment>
<proteinExistence type="inferred from homology"/>
<feature type="region of interest" description="Disordered" evidence="9">
    <location>
        <begin position="97"/>
        <end position="138"/>
    </location>
</feature>
<evidence type="ECO:0000256" key="8">
    <source>
        <dbReference type="ARBA" id="ARBA00049244"/>
    </source>
</evidence>
<evidence type="ECO:0000256" key="1">
    <source>
        <dbReference type="ARBA" id="ARBA00005755"/>
    </source>
</evidence>
<dbReference type="OrthoDB" id="8962756at2759"/>
<dbReference type="InParanoid" id="G0PH88"/>
<dbReference type="GO" id="GO:0003677">
    <property type="term" value="F:DNA binding"/>
    <property type="evidence" value="ECO:0007669"/>
    <property type="project" value="UniProtKB-KW"/>
</dbReference>
<protein>
    <recommendedName>
        <fullName evidence="2">DNA-directed DNA polymerase</fullName>
        <ecNumber evidence="2">2.7.7.7</ecNumber>
    </recommendedName>
</protein>
<comment type="catalytic activity">
    <reaction evidence="8">
        <text>DNA(n) + a 2'-deoxyribonucleoside 5'-triphosphate = DNA(n+1) + diphosphate</text>
        <dbReference type="Rhea" id="RHEA:22508"/>
        <dbReference type="Rhea" id="RHEA-COMP:17339"/>
        <dbReference type="Rhea" id="RHEA-COMP:17340"/>
        <dbReference type="ChEBI" id="CHEBI:33019"/>
        <dbReference type="ChEBI" id="CHEBI:61560"/>
        <dbReference type="ChEBI" id="CHEBI:173112"/>
        <dbReference type="EC" id="2.7.7.7"/>
    </reaction>
</comment>
<dbReference type="EMBL" id="GL380467">
    <property type="protein sequence ID" value="EGT56180.1"/>
    <property type="molecule type" value="Genomic_DNA"/>
</dbReference>
<feature type="region of interest" description="Disordered" evidence="9">
    <location>
        <begin position="318"/>
        <end position="357"/>
    </location>
</feature>
<feature type="compositionally biased region" description="Acidic residues" evidence="9">
    <location>
        <begin position="339"/>
        <end position="355"/>
    </location>
</feature>
<reference evidence="12" key="1">
    <citation type="submission" date="2011-07" db="EMBL/GenBank/DDBJ databases">
        <authorList>
            <consortium name="Caenorhabditis brenneri Sequencing and Analysis Consortium"/>
            <person name="Wilson R.K."/>
        </authorList>
    </citation>
    <scope>NUCLEOTIDE SEQUENCE [LARGE SCALE GENOMIC DNA]</scope>
    <source>
        <strain evidence="12">PB2801</strain>
    </source>
</reference>
<evidence type="ECO:0000313" key="11">
    <source>
        <dbReference type="EMBL" id="EGT56180.1"/>
    </source>
</evidence>
<dbReference type="GO" id="GO:0042575">
    <property type="term" value="C:DNA polymerase complex"/>
    <property type="evidence" value="ECO:0007669"/>
    <property type="project" value="UniProtKB-ARBA"/>
</dbReference>
<dbReference type="InterPro" id="IPR036397">
    <property type="entry name" value="RNaseH_sf"/>
</dbReference>
<dbReference type="Proteomes" id="UP000008068">
    <property type="component" value="Unassembled WGS sequence"/>
</dbReference>
<dbReference type="PANTHER" id="PTHR33568:SF3">
    <property type="entry name" value="DNA-DIRECTED DNA POLYMERASE"/>
    <property type="match status" value="1"/>
</dbReference>
<keyword evidence="4" id="KW-0548">Nucleotidyltransferase</keyword>
<evidence type="ECO:0000256" key="4">
    <source>
        <dbReference type="ARBA" id="ARBA00022695"/>
    </source>
</evidence>
<feature type="compositionally biased region" description="Low complexity" evidence="9">
    <location>
        <begin position="16"/>
        <end position="32"/>
    </location>
</feature>
<accession>G0PH88</accession>
<evidence type="ECO:0000256" key="6">
    <source>
        <dbReference type="ARBA" id="ARBA00022932"/>
    </source>
</evidence>
<dbReference type="InterPro" id="IPR012337">
    <property type="entry name" value="RNaseH-like_sf"/>
</dbReference>
<evidence type="ECO:0000313" key="12">
    <source>
        <dbReference type="Proteomes" id="UP000008068"/>
    </source>
</evidence>
<keyword evidence="7" id="KW-0238">DNA-binding</keyword>
<dbReference type="GO" id="GO:0003887">
    <property type="term" value="F:DNA-directed DNA polymerase activity"/>
    <property type="evidence" value="ECO:0007669"/>
    <property type="project" value="UniProtKB-KW"/>
</dbReference>
<dbReference type="GO" id="GO:0000166">
    <property type="term" value="F:nucleotide binding"/>
    <property type="evidence" value="ECO:0007669"/>
    <property type="project" value="InterPro"/>
</dbReference>
<dbReference type="EC" id="2.7.7.7" evidence="2"/>
<evidence type="ECO:0000256" key="7">
    <source>
        <dbReference type="ARBA" id="ARBA00023125"/>
    </source>
</evidence>
<evidence type="ECO:0000256" key="2">
    <source>
        <dbReference type="ARBA" id="ARBA00012417"/>
    </source>
</evidence>
<feature type="region of interest" description="Disordered" evidence="9">
    <location>
        <begin position="1"/>
        <end position="32"/>
    </location>
</feature>
<evidence type="ECO:0000256" key="3">
    <source>
        <dbReference type="ARBA" id="ARBA00022679"/>
    </source>
</evidence>
<dbReference type="SUPFAM" id="SSF53098">
    <property type="entry name" value="Ribonuclease H-like"/>
    <property type="match status" value="1"/>
</dbReference>